<name>A0A9P7UJS3_9AGAR</name>
<sequence length="159" mass="17848">MSSTNTILLNTQDSLLSIPMPVDIGETTITPVMLANPYCTNHVRKEALTFIESRSSLDTDSMALLKALDSSISNLQAIIDEKNKDIENFKQDIKIRDIRIEVGKKISELHRKAVIEEFKKAKRAGNEVLGLKQAIEFGRHELVRSSQEILSLKQEVSVL</sequence>
<evidence type="ECO:0000313" key="2">
    <source>
        <dbReference type="EMBL" id="KAG7085338.1"/>
    </source>
</evidence>
<keyword evidence="3" id="KW-1185">Reference proteome</keyword>
<protein>
    <submittedName>
        <fullName evidence="2">Uncharacterized protein</fullName>
    </submittedName>
</protein>
<proteinExistence type="predicted"/>
<organism evidence="2 3">
    <name type="scientific">Marasmius oreades</name>
    <name type="common">fairy-ring Marasmius</name>
    <dbReference type="NCBI Taxonomy" id="181124"/>
    <lineage>
        <taxon>Eukaryota</taxon>
        <taxon>Fungi</taxon>
        <taxon>Dikarya</taxon>
        <taxon>Basidiomycota</taxon>
        <taxon>Agaricomycotina</taxon>
        <taxon>Agaricomycetes</taxon>
        <taxon>Agaricomycetidae</taxon>
        <taxon>Agaricales</taxon>
        <taxon>Marasmiineae</taxon>
        <taxon>Marasmiaceae</taxon>
        <taxon>Marasmius</taxon>
    </lineage>
</organism>
<dbReference type="GeneID" id="66071980"/>
<dbReference type="RefSeq" id="XP_043001809.1">
    <property type="nucleotide sequence ID" value="XM_043159855.1"/>
</dbReference>
<accession>A0A9P7UJS3</accession>
<comment type="caution">
    <text evidence="2">The sequence shown here is derived from an EMBL/GenBank/DDBJ whole genome shotgun (WGS) entry which is preliminary data.</text>
</comment>
<evidence type="ECO:0000256" key="1">
    <source>
        <dbReference type="SAM" id="Coils"/>
    </source>
</evidence>
<dbReference type="AlphaFoldDB" id="A0A9P7UJS3"/>
<dbReference type="KEGG" id="more:E1B28_002904"/>
<feature type="coiled-coil region" evidence="1">
    <location>
        <begin position="65"/>
        <end position="92"/>
    </location>
</feature>
<dbReference type="Proteomes" id="UP001049176">
    <property type="component" value="Chromosome 11"/>
</dbReference>
<evidence type="ECO:0000313" key="3">
    <source>
        <dbReference type="Proteomes" id="UP001049176"/>
    </source>
</evidence>
<keyword evidence="1" id="KW-0175">Coiled coil</keyword>
<reference evidence="2" key="1">
    <citation type="journal article" date="2021" name="Genome Biol. Evol.">
        <title>The assembled and annotated genome of the fairy-ring fungus Marasmius oreades.</title>
        <authorList>
            <person name="Hiltunen M."/>
            <person name="Ament-Velasquez S.L."/>
            <person name="Johannesson H."/>
        </authorList>
    </citation>
    <scope>NUCLEOTIDE SEQUENCE</scope>
    <source>
        <strain evidence="2">03SP1</strain>
    </source>
</reference>
<gene>
    <name evidence="2" type="ORF">E1B28_002904</name>
</gene>
<dbReference type="EMBL" id="CM032191">
    <property type="protein sequence ID" value="KAG7085338.1"/>
    <property type="molecule type" value="Genomic_DNA"/>
</dbReference>